<dbReference type="PANTHER" id="PTHR43080:SF29">
    <property type="entry name" value="OS02G0818000 PROTEIN"/>
    <property type="match status" value="1"/>
</dbReference>
<feature type="compositionally biased region" description="Basic and acidic residues" evidence="3">
    <location>
        <begin position="191"/>
        <end position="207"/>
    </location>
</feature>
<dbReference type="SMART" id="SM00116">
    <property type="entry name" value="CBS"/>
    <property type="match status" value="2"/>
</dbReference>
<dbReference type="Proteomes" id="UP000010411">
    <property type="component" value="Unassembled WGS sequence"/>
</dbReference>
<feature type="compositionally biased region" description="Basic residues" evidence="3">
    <location>
        <begin position="173"/>
        <end position="190"/>
    </location>
</feature>
<dbReference type="InterPro" id="IPR051257">
    <property type="entry name" value="Diverse_CBS-Domain"/>
</dbReference>
<proteinExistence type="predicted"/>
<evidence type="ECO:0000313" key="5">
    <source>
        <dbReference type="EMBL" id="EKX67812.1"/>
    </source>
</evidence>
<feature type="domain" description="CBS" evidence="4">
    <location>
        <begin position="98"/>
        <end position="136"/>
    </location>
</feature>
<dbReference type="PANTHER" id="PTHR43080">
    <property type="entry name" value="CBS DOMAIN-CONTAINING PROTEIN CBSX3, MITOCHONDRIAL"/>
    <property type="match status" value="1"/>
</dbReference>
<sequence>MKHNKVGSVMTTDVVRAEYGTPFKEVARLLADHRISGLPVVDEDDKVIGVISETDLIARQAATPEPYEPRRRFTFPGLTRGARRQAAKTNARTAGRLMTAPAITAHADDTIVEAARTMAQHQVERLPVLDEEDQPLRHRHPPEPAPGLPAPRQGDPRGGDRGRTGEHPVAGAPRHRRVRGGGRCHTHRPHGTQERDGDRPVDDPPDRRRGRRGRPAHLPAGRGAPAHPGTGAARRGRRLAAPIVRGGVSP</sequence>
<feature type="compositionally biased region" description="Low complexity" evidence="3">
    <location>
        <begin position="216"/>
        <end position="233"/>
    </location>
</feature>
<dbReference type="EMBL" id="AEJC01000117">
    <property type="protein sequence ID" value="EKX67812.1"/>
    <property type="molecule type" value="Genomic_DNA"/>
</dbReference>
<dbReference type="InterPro" id="IPR046342">
    <property type="entry name" value="CBS_dom_sf"/>
</dbReference>
<dbReference type="CDD" id="cd04586">
    <property type="entry name" value="CBS_pair_BON_assoc"/>
    <property type="match status" value="1"/>
</dbReference>
<dbReference type="Gene3D" id="3.10.580.10">
    <property type="entry name" value="CBS-domain"/>
    <property type="match status" value="1"/>
</dbReference>
<dbReference type="Pfam" id="PF00571">
    <property type="entry name" value="CBS"/>
    <property type="match status" value="2"/>
</dbReference>
<dbReference type="SUPFAM" id="SSF54631">
    <property type="entry name" value="CBS-domain pair"/>
    <property type="match status" value="1"/>
</dbReference>
<dbReference type="PATRIC" id="fig|698759.3.peg.1639"/>
<organism evidence="5 6">
    <name type="scientific">Streptomyces ipomoeae 91-03</name>
    <dbReference type="NCBI Taxonomy" id="698759"/>
    <lineage>
        <taxon>Bacteria</taxon>
        <taxon>Bacillati</taxon>
        <taxon>Actinomycetota</taxon>
        <taxon>Actinomycetes</taxon>
        <taxon>Kitasatosporales</taxon>
        <taxon>Streptomycetaceae</taxon>
        <taxon>Streptomyces</taxon>
    </lineage>
</organism>
<feature type="region of interest" description="Disordered" evidence="3">
    <location>
        <begin position="130"/>
        <end position="250"/>
    </location>
</feature>
<gene>
    <name evidence="5" type="ORF">STRIP9103_07469</name>
</gene>
<protein>
    <submittedName>
        <fullName evidence="5">CBS domain protein</fullName>
    </submittedName>
</protein>
<dbReference type="PROSITE" id="PS51371">
    <property type="entry name" value="CBS"/>
    <property type="match status" value="2"/>
</dbReference>
<feature type="compositionally biased region" description="Basic and acidic residues" evidence="3">
    <location>
        <begin position="154"/>
        <end position="166"/>
    </location>
</feature>
<evidence type="ECO:0000256" key="3">
    <source>
        <dbReference type="SAM" id="MobiDB-lite"/>
    </source>
</evidence>
<accession>L1L4J5</accession>
<reference evidence="5 6" key="1">
    <citation type="submission" date="2012-11" db="EMBL/GenBank/DDBJ databases">
        <authorList>
            <person name="Huguet-Tapia J.C."/>
            <person name="Durkin A.S."/>
            <person name="Pettis G.S."/>
            <person name="Badger J.H."/>
        </authorList>
    </citation>
    <scope>NUCLEOTIDE SEQUENCE [LARGE SCALE GENOMIC DNA]</scope>
    <source>
        <strain evidence="5 6">91-03</strain>
    </source>
</reference>
<evidence type="ECO:0000256" key="2">
    <source>
        <dbReference type="PROSITE-ProRule" id="PRU00703"/>
    </source>
</evidence>
<evidence type="ECO:0000256" key="1">
    <source>
        <dbReference type="ARBA" id="ARBA00023122"/>
    </source>
</evidence>
<name>L1L4J5_9ACTN</name>
<dbReference type="AlphaFoldDB" id="L1L4J5"/>
<keyword evidence="6" id="KW-1185">Reference proteome</keyword>
<evidence type="ECO:0000259" key="4">
    <source>
        <dbReference type="PROSITE" id="PS51371"/>
    </source>
</evidence>
<comment type="caution">
    <text evidence="5">The sequence shown here is derived from an EMBL/GenBank/DDBJ whole genome shotgun (WGS) entry which is preliminary data.</text>
</comment>
<keyword evidence="1 2" id="KW-0129">CBS domain</keyword>
<dbReference type="InterPro" id="IPR000644">
    <property type="entry name" value="CBS_dom"/>
</dbReference>
<evidence type="ECO:0000313" key="6">
    <source>
        <dbReference type="Proteomes" id="UP000010411"/>
    </source>
</evidence>
<feature type="domain" description="CBS" evidence="4">
    <location>
        <begin position="10"/>
        <end position="67"/>
    </location>
</feature>